<feature type="signal peptide" evidence="1">
    <location>
        <begin position="1"/>
        <end position="27"/>
    </location>
</feature>
<keyword evidence="1" id="KW-0732">Signal</keyword>
<protein>
    <recommendedName>
        <fullName evidence="4">Secreted protein</fullName>
    </recommendedName>
</protein>
<dbReference type="OrthoDB" id="9779834at2"/>
<evidence type="ECO:0000256" key="1">
    <source>
        <dbReference type="SAM" id="SignalP"/>
    </source>
</evidence>
<dbReference type="InterPro" id="IPR013785">
    <property type="entry name" value="Aldolase_TIM"/>
</dbReference>
<feature type="chain" id="PRO_5022875254" description="Secreted protein" evidence="1">
    <location>
        <begin position="28"/>
        <end position="413"/>
    </location>
</feature>
<organism evidence="2 3">
    <name type="scientific">Allorhodopirellula heiligendammensis</name>
    <dbReference type="NCBI Taxonomy" id="2714739"/>
    <lineage>
        <taxon>Bacteria</taxon>
        <taxon>Pseudomonadati</taxon>
        <taxon>Planctomycetota</taxon>
        <taxon>Planctomycetia</taxon>
        <taxon>Pirellulales</taxon>
        <taxon>Pirellulaceae</taxon>
        <taxon>Allorhodopirellula</taxon>
    </lineage>
</organism>
<dbReference type="Pfam" id="PF14885">
    <property type="entry name" value="GHL15"/>
    <property type="match status" value="1"/>
</dbReference>
<dbReference type="Gene3D" id="3.20.20.70">
    <property type="entry name" value="Aldolase class I"/>
    <property type="match status" value="1"/>
</dbReference>
<evidence type="ECO:0008006" key="4">
    <source>
        <dbReference type="Google" id="ProtNLM"/>
    </source>
</evidence>
<accession>A0A5C6C724</accession>
<comment type="caution">
    <text evidence="2">The sequence shown here is derived from an EMBL/GenBank/DDBJ whole genome shotgun (WGS) entry which is preliminary data.</text>
</comment>
<reference evidence="2 3" key="1">
    <citation type="journal article" date="2020" name="Antonie Van Leeuwenhoek">
        <title>Rhodopirellula heiligendammensis sp. nov., Rhodopirellula pilleata sp. nov., and Rhodopirellula solitaria sp. nov. isolated from natural or artificial marine surfaces in Northern Germany and California, USA, and emended description of the genus Rhodopirellula.</title>
        <authorList>
            <person name="Kallscheuer N."/>
            <person name="Wiegand S."/>
            <person name="Jogler M."/>
            <person name="Boedeker C."/>
            <person name="Peeters S.H."/>
            <person name="Rast P."/>
            <person name="Heuer A."/>
            <person name="Jetten M.S.M."/>
            <person name="Rohde M."/>
            <person name="Jogler C."/>
        </authorList>
    </citation>
    <scope>NUCLEOTIDE SEQUENCE [LARGE SCALE GENOMIC DNA]</scope>
    <source>
        <strain evidence="2 3">Poly21</strain>
    </source>
</reference>
<proteinExistence type="predicted"/>
<dbReference type="RefSeq" id="WP_146406539.1">
    <property type="nucleotide sequence ID" value="NZ_SJPU01000001.1"/>
</dbReference>
<gene>
    <name evidence="2" type="ORF">Poly21_19850</name>
</gene>
<sequence length="413" mass="47009">MTTNLFAACMLLAIATLFSSQPSLVHGQEHEETVPLLVSDGSRFQVQDSFPKFSWDVTPQYFMFGDTQRVLSPEEVRSIASRTDFLCIEKSHGSKALGAAELGAKHEVEAFKRIKPEMKVLFYFNSAYAWPFTSYNKVFTPDQINARPDLKSLLLIDPATGELAQRRKVFFFDVLNPQMRKWWVDTVAKGVADSGSDGAFIDQMHGFFWMRKDRAAEVREAMGEMMSSLKERLGPDKILLGNNVHQDLAEHVFPAVDASMFEHYNAALLSKESLLHDWQDMLRLAQAGKMSVFRIGVESEALPEHVQGRRRGHDTAELAKARLEYYLACYLIGAQPYSFFQYGWGWTLSSGSLEDYPELHRPLGAPQEAFRRTTPDGWEFTREFEHASVWVNTESKQARITWRLPDGLSDAQE</sequence>
<keyword evidence="3" id="KW-1185">Reference proteome</keyword>
<evidence type="ECO:0000313" key="2">
    <source>
        <dbReference type="EMBL" id="TWU19807.1"/>
    </source>
</evidence>
<evidence type="ECO:0000313" key="3">
    <source>
        <dbReference type="Proteomes" id="UP000319908"/>
    </source>
</evidence>
<name>A0A5C6C724_9BACT</name>
<dbReference type="EMBL" id="SJPU01000001">
    <property type="protein sequence ID" value="TWU19807.1"/>
    <property type="molecule type" value="Genomic_DNA"/>
</dbReference>
<dbReference type="AlphaFoldDB" id="A0A5C6C724"/>
<dbReference type="Proteomes" id="UP000319908">
    <property type="component" value="Unassembled WGS sequence"/>
</dbReference>
<dbReference type="InterPro" id="IPR017853">
    <property type="entry name" value="GH"/>
</dbReference>
<dbReference type="InterPro" id="IPR029455">
    <property type="entry name" value="GHL15"/>
</dbReference>
<dbReference type="SUPFAM" id="SSF51445">
    <property type="entry name" value="(Trans)glycosidases"/>
    <property type="match status" value="1"/>
</dbReference>